<reference evidence="1" key="1">
    <citation type="submission" date="2020-10" db="EMBL/GenBank/DDBJ databases">
        <authorList>
            <person name="Castelo-Branco R."/>
            <person name="Eusebio N."/>
            <person name="Adriana R."/>
            <person name="Vieira A."/>
            <person name="Brugerolle De Fraissinette N."/>
            <person name="Rezende De Castro R."/>
            <person name="Schneider M.P."/>
            <person name="Vasconcelos V."/>
            <person name="Leao P.N."/>
        </authorList>
    </citation>
    <scope>NUCLEOTIDE SEQUENCE</scope>
    <source>
        <strain evidence="1">LEGE 11479</strain>
    </source>
</reference>
<evidence type="ECO:0000313" key="2">
    <source>
        <dbReference type="Proteomes" id="UP000615026"/>
    </source>
</evidence>
<dbReference type="EMBL" id="JADEXP010000100">
    <property type="protein sequence ID" value="MBE9067506.1"/>
    <property type="molecule type" value="Genomic_DNA"/>
</dbReference>
<keyword evidence="2" id="KW-1185">Reference proteome</keyword>
<dbReference type="AlphaFoldDB" id="A0A929F683"/>
<protein>
    <submittedName>
        <fullName evidence="1">Uncharacterized protein</fullName>
    </submittedName>
</protein>
<proteinExistence type="predicted"/>
<dbReference type="RefSeq" id="WP_193993470.1">
    <property type="nucleotide sequence ID" value="NZ_JADEXP010000100.1"/>
</dbReference>
<comment type="caution">
    <text evidence="1">The sequence shown here is derived from an EMBL/GenBank/DDBJ whole genome shotgun (WGS) entry which is preliminary data.</text>
</comment>
<evidence type="ECO:0000313" key="1">
    <source>
        <dbReference type="EMBL" id="MBE9067506.1"/>
    </source>
</evidence>
<name>A0A929F683_LEPEC</name>
<sequence>MQSYTITESQKDKIIDALRFAADTGNPRAAQEWKRLADYLEVLDPGQPSKAQPVKSAS</sequence>
<gene>
    <name evidence="1" type="ORF">IQ260_12640</name>
</gene>
<accession>A0A929F683</accession>
<organism evidence="1 2">
    <name type="scientific">Leptolyngbya cf. ectocarpi LEGE 11479</name>
    <dbReference type="NCBI Taxonomy" id="1828722"/>
    <lineage>
        <taxon>Bacteria</taxon>
        <taxon>Bacillati</taxon>
        <taxon>Cyanobacteriota</taxon>
        <taxon>Cyanophyceae</taxon>
        <taxon>Leptolyngbyales</taxon>
        <taxon>Leptolyngbyaceae</taxon>
        <taxon>Leptolyngbya group</taxon>
        <taxon>Leptolyngbya</taxon>
    </lineage>
</organism>
<dbReference type="Proteomes" id="UP000615026">
    <property type="component" value="Unassembled WGS sequence"/>
</dbReference>